<evidence type="ECO:0000313" key="1">
    <source>
        <dbReference type="EMBL" id="PKU85173.1"/>
    </source>
</evidence>
<sequence length="165" mass="19034">MHFVSWRTMCKPKDKGGYGVQSLVEKLGPLRSKHALNFIMKPNTLLNRVLRARYVNVLWNGVYCSSCTSSWKIIQNGADFLLSVLRWNISNGEYVDTFKDIWILDKSLDRWPTFVSIIESEFNQVSDFITNGSWDIGKLKICFGKLLIGLILSIPIYSDQFEDKM</sequence>
<dbReference type="Proteomes" id="UP000233837">
    <property type="component" value="Unassembled WGS sequence"/>
</dbReference>
<protein>
    <submittedName>
        <fullName evidence="1">Putative mitochondrial protein</fullName>
    </submittedName>
</protein>
<dbReference type="AlphaFoldDB" id="A0A2I0XB86"/>
<evidence type="ECO:0000313" key="2">
    <source>
        <dbReference type="Proteomes" id="UP000233837"/>
    </source>
</evidence>
<organism evidence="1 2">
    <name type="scientific">Dendrobium catenatum</name>
    <dbReference type="NCBI Taxonomy" id="906689"/>
    <lineage>
        <taxon>Eukaryota</taxon>
        <taxon>Viridiplantae</taxon>
        <taxon>Streptophyta</taxon>
        <taxon>Embryophyta</taxon>
        <taxon>Tracheophyta</taxon>
        <taxon>Spermatophyta</taxon>
        <taxon>Magnoliopsida</taxon>
        <taxon>Liliopsida</taxon>
        <taxon>Asparagales</taxon>
        <taxon>Orchidaceae</taxon>
        <taxon>Epidendroideae</taxon>
        <taxon>Malaxideae</taxon>
        <taxon>Dendrobiinae</taxon>
        <taxon>Dendrobium</taxon>
    </lineage>
</organism>
<accession>A0A2I0XB86</accession>
<reference evidence="1 2" key="1">
    <citation type="journal article" date="2016" name="Sci. Rep.">
        <title>The Dendrobium catenatum Lindl. genome sequence provides insights into polysaccharide synthase, floral development and adaptive evolution.</title>
        <authorList>
            <person name="Zhang G.Q."/>
            <person name="Xu Q."/>
            <person name="Bian C."/>
            <person name="Tsai W.C."/>
            <person name="Yeh C.M."/>
            <person name="Liu K.W."/>
            <person name="Yoshida K."/>
            <person name="Zhang L.S."/>
            <person name="Chang S.B."/>
            <person name="Chen F."/>
            <person name="Shi Y."/>
            <person name="Su Y.Y."/>
            <person name="Zhang Y.Q."/>
            <person name="Chen L.J."/>
            <person name="Yin Y."/>
            <person name="Lin M."/>
            <person name="Huang H."/>
            <person name="Deng H."/>
            <person name="Wang Z.W."/>
            <person name="Zhu S.L."/>
            <person name="Zhao X."/>
            <person name="Deng C."/>
            <person name="Niu S.C."/>
            <person name="Huang J."/>
            <person name="Wang M."/>
            <person name="Liu G.H."/>
            <person name="Yang H.J."/>
            <person name="Xiao X.J."/>
            <person name="Hsiao Y.Y."/>
            <person name="Wu W.L."/>
            <person name="Chen Y.Y."/>
            <person name="Mitsuda N."/>
            <person name="Ohme-Takagi M."/>
            <person name="Luo Y.B."/>
            <person name="Van de Peer Y."/>
            <person name="Liu Z.J."/>
        </authorList>
    </citation>
    <scope>NUCLEOTIDE SEQUENCE [LARGE SCALE GENOMIC DNA]</scope>
    <source>
        <tissue evidence="1">The whole plant</tissue>
    </source>
</reference>
<keyword evidence="2" id="KW-1185">Reference proteome</keyword>
<dbReference type="EMBL" id="KZ501990">
    <property type="protein sequence ID" value="PKU85173.1"/>
    <property type="molecule type" value="Genomic_DNA"/>
</dbReference>
<gene>
    <name evidence="1" type="ORF">MA16_Dca023534</name>
</gene>
<reference evidence="1 2" key="2">
    <citation type="journal article" date="2017" name="Nature">
        <title>The Apostasia genome and the evolution of orchids.</title>
        <authorList>
            <person name="Zhang G.Q."/>
            <person name="Liu K.W."/>
            <person name="Li Z."/>
            <person name="Lohaus R."/>
            <person name="Hsiao Y.Y."/>
            <person name="Niu S.C."/>
            <person name="Wang J.Y."/>
            <person name="Lin Y.C."/>
            <person name="Xu Q."/>
            <person name="Chen L.J."/>
            <person name="Yoshida K."/>
            <person name="Fujiwara S."/>
            <person name="Wang Z.W."/>
            <person name="Zhang Y.Q."/>
            <person name="Mitsuda N."/>
            <person name="Wang M."/>
            <person name="Liu G.H."/>
            <person name="Pecoraro L."/>
            <person name="Huang H.X."/>
            <person name="Xiao X.J."/>
            <person name="Lin M."/>
            <person name="Wu X.Y."/>
            <person name="Wu W.L."/>
            <person name="Chen Y.Y."/>
            <person name="Chang S.B."/>
            <person name="Sakamoto S."/>
            <person name="Ohme-Takagi M."/>
            <person name="Yagi M."/>
            <person name="Zeng S.J."/>
            <person name="Shen C.Y."/>
            <person name="Yeh C.M."/>
            <person name="Luo Y.B."/>
            <person name="Tsai W.C."/>
            <person name="Van de Peer Y."/>
            <person name="Liu Z.J."/>
        </authorList>
    </citation>
    <scope>NUCLEOTIDE SEQUENCE [LARGE SCALE GENOMIC DNA]</scope>
    <source>
        <tissue evidence="1">The whole plant</tissue>
    </source>
</reference>
<proteinExistence type="predicted"/>
<name>A0A2I0XB86_9ASPA</name>